<dbReference type="PANTHER" id="PTHR41252:SF1">
    <property type="entry name" value="BLR2505 PROTEIN"/>
    <property type="match status" value="1"/>
</dbReference>
<proteinExistence type="predicted"/>
<dbReference type="EMBL" id="BAAAID010000082">
    <property type="protein sequence ID" value="GAA0954017.1"/>
    <property type="molecule type" value="Genomic_DNA"/>
</dbReference>
<reference evidence="2 3" key="1">
    <citation type="journal article" date="2019" name="Int. J. Syst. Evol. Microbiol.">
        <title>The Global Catalogue of Microorganisms (GCM) 10K type strain sequencing project: providing services to taxonomists for standard genome sequencing and annotation.</title>
        <authorList>
            <consortium name="The Broad Institute Genomics Platform"/>
            <consortium name="The Broad Institute Genome Sequencing Center for Infectious Disease"/>
            <person name="Wu L."/>
            <person name="Ma J."/>
        </authorList>
    </citation>
    <scope>NUCLEOTIDE SEQUENCE [LARGE SCALE GENOMIC DNA]</scope>
    <source>
        <strain evidence="2 3">JCM 11444</strain>
    </source>
</reference>
<dbReference type="Pfam" id="PF12680">
    <property type="entry name" value="SnoaL_2"/>
    <property type="match status" value="1"/>
</dbReference>
<dbReference type="PANTHER" id="PTHR41252">
    <property type="entry name" value="BLR2505 PROTEIN"/>
    <property type="match status" value="1"/>
</dbReference>
<sequence length="150" mass="16669">MSNADVVRAYYAALATGDFEAARTLTDPEIDFNIAPGFPAGGRYHGHVDLFEGFYPASFEAWSHIEVEVDEFLEFGDTVISLGRYVGTTRASNTEFSSPFAHVNRVRDGRLAAVHQYVDTLVLDRAIEGRPLALDENRRWVTRVTEPSAS</sequence>
<evidence type="ECO:0000259" key="1">
    <source>
        <dbReference type="Pfam" id="PF12680"/>
    </source>
</evidence>
<dbReference type="InterPro" id="IPR037401">
    <property type="entry name" value="SnoaL-like"/>
</dbReference>
<dbReference type="SUPFAM" id="SSF54427">
    <property type="entry name" value="NTF2-like"/>
    <property type="match status" value="1"/>
</dbReference>
<feature type="domain" description="SnoaL-like" evidence="1">
    <location>
        <begin position="7"/>
        <end position="113"/>
    </location>
</feature>
<protein>
    <recommendedName>
        <fullName evidence="1">SnoaL-like domain-containing protein</fullName>
    </recommendedName>
</protein>
<organism evidence="2 3">
    <name type="scientific">Streptomyces rhizosphaericus</name>
    <dbReference type="NCBI Taxonomy" id="114699"/>
    <lineage>
        <taxon>Bacteria</taxon>
        <taxon>Bacillati</taxon>
        <taxon>Actinomycetota</taxon>
        <taxon>Actinomycetes</taxon>
        <taxon>Kitasatosporales</taxon>
        <taxon>Streptomycetaceae</taxon>
        <taxon>Streptomyces</taxon>
        <taxon>Streptomyces violaceusniger group</taxon>
    </lineage>
</organism>
<evidence type="ECO:0000313" key="2">
    <source>
        <dbReference type="EMBL" id="GAA0954017.1"/>
    </source>
</evidence>
<evidence type="ECO:0000313" key="3">
    <source>
        <dbReference type="Proteomes" id="UP001500418"/>
    </source>
</evidence>
<comment type="caution">
    <text evidence="2">The sequence shown here is derived from an EMBL/GenBank/DDBJ whole genome shotgun (WGS) entry which is preliminary data.</text>
</comment>
<dbReference type="Proteomes" id="UP001500418">
    <property type="component" value="Unassembled WGS sequence"/>
</dbReference>
<accession>A0ABN1R9Z6</accession>
<name>A0ABN1R9Z6_9ACTN</name>
<dbReference type="InterPro" id="IPR032710">
    <property type="entry name" value="NTF2-like_dom_sf"/>
</dbReference>
<keyword evidence="3" id="KW-1185">Reference proteome</keyword>
<gene>
    <name evidence="2" type="ORF">GCM10009575_080960</name>
</gene>
<dbReference type="Gene3D" id="3.10.450.50">
    <property type="match status" value="1"/>
</dbReference>